<accession>A0A2U1UY61</accession>
<evidence type="ECO:0000313" key="4">
    <source>
        <dbReference type="Proteomes" id="UP000245048"/>
    </source>
</evidence>
<feature type="signal peptide" evidence="2">
    <location>
        <begin position="1"/>
        <end position="25"/>
    </location>
</feature>
<gene>
    <name evidence="3" type="ORF">CR165_22335</name>
</gene>
<name>A0A2U1UY61_9PROT</name>
<feature type="region of interest" description="Disordered" evidence="1">
    <location>
        <begin position="35"/>
        <end position="66"/>
    </location>
</feature>
<feature type="chain" id="PRO_5015409492" description="Transporter" evidence="2">
    <location>
        <begin position="26"/>
        <end position="97"/>
    </location>
</feature>
<sequence>MQSVMMRTALGLGLAALLSALPAAAQSMPQRGTNFPYMMLKPRGMPGPARPYTQAPPMPPAQRQPFVLGQGGRLTREFGTASRPGWLGSVFGRATRR</sequence>
<dbReference type="EMBL" id="PDOA01000030">
    <property type="protein sequence ID" value="PWC26584.1"/>
    <property type="molecule type" value="Genomic_DNA"/>
</dbReference>
<evidence type="ECO:0000313" key="3">
    <source>
        <dbReference type="EMBL" id="PWC26584.1"/>
    </source>
</evidence>
<keyword evidence="4" id="KW-1185">Reference proteome</keyword>
<keyword evidence="2" id="KW-0732">Signal</keyword>
<comment type="caution">
    <text evidence="3">The sequence shown here is derived from an EMBL/GenBank/DDBJ whole genome shotgun (WGS) entry which is preliminary data.</text>
</comment>
<protein>
    <recommendedName>
        <fullName evidence="5">Transporter</fullName>
    </recommendedName>
</protein>
<organism evidence="3 4">
    <name type="scientific">Teichococcus aestuarii</name>
    <dbReference type="NCBI Taxonomy" id="568898"/>
    <lineage>
        <taxon>Bacteria</taxon>
        <taxon>Pseudomonadati</taxon>
        <taxon>Pseudomonadota</taxon>
        <taxon>Alphaproteobacteria</taxon>
        <taxon>Acetobacterales</taxon>
        <taxon>Roseomonadaceae</taxon>
        <taxon>Roseomonas</taxon>
    </lineage>
</organism>
<evidence type="ECO:0000256" key="2">
    <source>
        <dbReference type="SAM" id="SignalP"/>
    </source>
</evidence>
<evidence type="ECO:0000256" key="1">
    <source>
        <dbReference type="SAM" id="MobiDB-lite"/>
    </source>
</evidence>
<proteinExistence type="predicted"/>
<evidence type="ECO:0008006" key="5">
    <source>
        <dbReference type="Google" id="ProtNLM"/>
    </source>
</evidence>
<dbReference type="AlphaFoldDB" id="A0A2U1UY61"/>
<dbReference type="Proteomes" id="UP000245048">
    <property type="component" value="Unassembled WGS sequence"/>
</dbReference>
<reference evidence="4" key="1">
    <citation type="submission" date="2017-10" db="EMBL/GenBank/DDBJ databases">
        <authorList>
            <person name="Toshchakov S.V."/>
            <person name="Goeva M.A."/>
        </authorList>
    </citation>
    <scope>NUCLEOTIDE SEQUENCE [LARGE SCALE GENOMIC DNA]</scope>
    <source>
        <strain evidence="4">JR1/69-1-13</strain>
    </source>
</reference>